<dbReference type="AlphaFoldDB" id="A0A0Z8NXY6"/>
<accession>A0A0Z8NXY6</accession>
<proteinExistence type="predicted"/>
<evidence type="ECO:0000313" key="1">
    <source>
        <dbReference type="EMBL" id="CYW35643.1"/>
    </source>
</evidence>
<sequence length="62" mass="7117">MMRQLERLESGADMHISNGIGRENQIDQIVYFTGKTRQFYQAMSPYELAVELKIVKIQAGLV</sequence>
<organism evidence="1 2">
    <name type="scientific">Streptococcus suis</name>
    <dbReference type="NCBI Taxonomy" id="1307"/>
    <lineage>
        <taxon>Bacteria</taxon>
        <taxon>Bacillati</taxon>
        <taxon>Bacillota</taxon>
        <taxon>Bacilli</taxon>
        <taxon>Lactobacillales</taxon>
        <taxon>Streptococcaceae</taxon>
        <taxon>Streptococcus</taxon>
    </lineage>
</organism>
<evidence type="ECO:0000313" key="2">
    <source>
        <dbReference type="Proteomes" id="UP000073388"/>
    </source>
</evidence>
<gene>
    <name evidence="1" type="ORF">ERS132461_02136</name>
</gene>
<dbReference type="EMBL" id="FIIX01000078">
    <property type="protein sequence ID" value="CYW35643.1"/>
    <property type="molecule type" value="Genomic_DNA"/>
</dbReference>
<reference evidence="1 2" key="1">
    <citation type="submission" date="2016-02" db="EMBL/GenBank/DDBJ databases">
        <authorList>
            <consortium name="Pathogen Informatics"/>
        </authorList>
    </citation>
    <scope>NUCLEOTIDE SEQUENCE [LARGE SCALE GENOMIC DNA]</scope>
    <source>
        <strain evidence="1 2">LSS99</strain>
    </source>
</reference>
<name>A0A0Z8NXY6_STRSU</name>
<protein>
    <submittedName>
        <fullName evidence="1">Uncharacterized protein</fullName>
    </submittedName>
</protein>
<dbReference type="Proteomes" id="UP000073388">
    <property type="component" value="Unassembled WGS sequence"/>
</dbReference>